<reference evidence="1 2" key="1">
    <citation type="journal article" date="2017" name="PLoS Biol.">
        <title>The sea cucumber genome provides insights into morphological evolution and visceral regeneration.</title>
        <authorList>
            <person name="Zhang X."/>
            <person name="Sun L."/>
            <person name="Yuan J."/>
            <person name="Sun Y."/>
            <person name="Gao Y."/>
            <person name="Zhang L."/>
            <person name="Li S."/>
            <person name="Dai H."/>
            <person name="Hamel J.F."/>
            <person name="Liu C."/>
            <person name="Yu Y."/>
            <person name="Liu S."/>
            <person name="Lin W."/>
            <person name="Guo K."/>
            <person name="Jin S."/>
            <person name="Xu P."/>
            <person name="Storey K.B."/>
            <person name="Huan P."/>
            <person name="Zhang T."/>
            <person name="Zhou Y."/>
            <person name="Zhang J."/>
            <person name="Lin C."/>
            <person name="Li X."/>
            <person name="Xing L."/>
            <person name="Huo D."/>
            <person name="Sun M."/>
            <person name="Wang L."/>
            <person name="Mercier A."/>
            <person name="Li F."/>
            <person name="Yang H."/>
            <person name="Xiang J."/>
        </authorList>
    </citation>
    <scope>NUCLEOTIDE SEQUENCE [LARGE SCALE GENOMIC DNA]</scope>
    <source>
        <strain evidence="1">Shaxun</strain>
        <tissue evidence="1">Muscle</tissue>
    </source>
</reference>
<accession>A0A2G8LKX5</accession>
<proteinExistence type="predicted"/>
<comment type="caution">
    <text evidence="1">The sequence shown here is derived from an EMBL/GenBank/DDBJ whole genome shotgun (WGS) entry which is preliminary data.</text>
</comment>
<sequence length="377" mass="43578">MEESSERRICLESEFQYLNHRFFSVKSSILSGNNKYSLRLFVDQIEVVIREITAEHIGMMDDIKRHNKLEKIKVLSEFNLQSVEEEGRYYFKNMEIPQSEKSSNEDIICKQDPPTIESRERIGKVGIRRLLAALTDGDIETEDETNVLEKLDEDGIINKDCANLLSNLSDCKLLRARKIVIAYLEADLWSYITNDLCPQISLDWEIFAVDVLKLHPTKVVDIIEHTKDENGQVLSMFRKWRYACGHKTGISKQFLQDLINKNEISSKILSKDYRPKHLIGKPTNGGDCSEEFLEMLTHLSKRIGVFGRERLEEINSKGVIVRIFGPPEEIKVDDSVNSLGQLCHMLYEANLFTARDVVITYIEKRMILFHFKLNDLG</sequence>
<dbReference type="AlphaFoldDB" id="A0A2G8LKX5"/>
<name>A0A2G8LKX5_STIJA</name>
<dbReference type="EMBL" id="MRZV01000045">
    <property type="protein sequence ID" value="PIK60893.1"/>
    <property type="molecule type" value="Genomic_DNA"/>
</dbReference>
<keyword evidence="2" id="KW-1185">Reference proteome</keyword>
<evidence type="ECO:0000313" key="2">
    <source>
        <dbReference type="Proteomes" id="UP000230750"/>
    </source>
</evidence>
<dbReference type="Proteomes" id="UP000230750">
    <property type="component" value="Unassembled WGS sequence"/>
</dbReference>
<gene>
    <name evidence="1" type="ORF">BSL78_02209</name>
</gene>
<organism evidence="1 2">
    <name type="scientific">Stichopus japonicus</name>
    <name type="common">Sea cucumber</name>
    <dbReference type="NCBI Taxonomy" id="307972"/>
    <lineage>
        <taxon>Eukaryota</taxon>
        <taxon>Metazoa</taxon>
        <taxon>Echinodermata</taxon>
        <taxon>Eleutherozoa</taxon>
        <taxon>Echinozoa</taxon>
        <taxon>Holothuroidea</taxon>
        <taxon>Aspidochirotacea</taxon>
        <taxon>Aspidochirotida</taxon>
        <taxon>Stichopodidae</taxon>
        <taxon>Apostichopus</taxon>
    </lineage>
</organism>
<protein>
    <recommendedName>
        <fullName evidence="3">Death domain-containing protein</fullName>
    </recommendedName>
</protein>
<evidence type="ECO:0000313" key="1">
    <source>
        <dbReference type="EMBL" id="PIK60893.1"/>
    </source>
</evidence>
<evidence type="ECO:0008006" key="3">
    <source>
        <dbReference type="Google" id="ProtNLM"/>
    </source>
</evidence>